<dbReference type="InterPro" id="IPR056576">
    <property type="entry name" value="MGAT4_A/B/C_C"/>
</dbReference>
<comment type="pathway">
    <text evidence="1">Protein modification; protein glycosylation.</text>
</comment>
<sequence length="480" mass="54249">MATLKAKVQVLKRLHRSPINLGLILLTLILLNAIMMLSQLASDGYDRAGSSGARGLKNRYMSDDFESGVYAALGSPMNKKNDKVLLTIGIPTVRRPTGAVYLFTTLDSLYESMTEAESQQVLTLVFLADMDSDFKSSMKDSIREKYGSKIDSGSLIVIETRPGSYPNMTDLKATYGDEQERVLWRSKQAVDFALMWSYGHRWAYYYMQLEDDVISTPGFVSTIHNFIKSQKTSWICLGFSNLGFIGKLYKSEDISRLAKFVMTFFDQHPVDFLLGYFNVIMHNQQVIFRKPSLFQHIGVESSLSEKIQRLKDKNFDNSTKEIMGDNPAAQLFTSMKTFGPYVIHLPYDLSPGYFWGRSPKSGDVIQLVFNESVYLKRIAVLTGSESHKDDYLGSGMLEASPTLLRYTDDGKEAICTDYVYLGAFNDGNLDLKDLDTQINLPVKCLKLTVLKEQKSWLLVREIAVFIADTKEESVPRLNES</sequence>
<evidence type="ECO:0000313" key="9">
    <source>
        <dbReference type="Proteomes" id="UP000014760"/>
    </source>
</evidence>
<keyword evidence="4" id="KW-1133">Transmembrane helix</keyword>
<evidence type="ECO:0000256" key="4">
    <source>
        <dbReference type="SAM" id="Phobius"/>
    </source>
</evidence>
<name>R7TEA6_CAPTE</name>
<dbReference type="GO" id="GO:0006487">
    <property type="term" value="P:protein N-linked glycosylation"/>
    <property type="evidence" value="ECO:0007669"/>
    <property type="project" value="TreeGrafter"/>
</dbReference>
<dbReference type="OMA" id="QFVMFFY"/>
<evidence type="ECO:0000256" key="2">
    <source>
        <dbReference type="ARBA" id="ARBA00022676"/>
    </source>
</evidence>
<dbReference type="Proteomes" id="UP000014760">
    <property type="component" value="Unassembled WGS sequence"/>
</dbReference>
<dbReference type="HOGENOM" id="CLU_027046_1_0_1"/>
<dbReference type="OrthoDB" id="2016523at2759"/>
<dbReference type="InterPro" id="IPR057279">
    <property type="entry name" value="MGAT4"/>
</dbReference>
<evidence type="ECO:0000256" key="1">
    <source>
        <dbReference type="ARBA" id="ARBA00004922"/>
    </source>
</evidence>
<dbReference type="GO" id="GO:0008375">
    <property type="term" value="F:acetylglucosaminyltransferase activity"/>
    <property type="evidence" value="ECO:0007669"/>
    <property type="project" value="TreeGrafter"/>
</dbReference>
<feature type="domain" description="MGAT4 A/B/C C-terminal" evidence="6">
    <location>
        <begin position="329"/>
        <end position="461"/>
    </location>
</feature>
<evidence type="ECO:0000256" key="3">
    <source>
        <dbReference type="ARBA" id="ARBA00022679"/>
    </source>
</evidence>
<evidence type="ECO:0000313" key="7">
    <source>
        <dbReference type="EMBL" id="ELT89802.1"/>
    </source>
</evidence>
<keyword evidence="4" id="KW-0472">Membrane</keyword>
<reference evidence="9" key="1">
    <citation type="submission" date="2012-12" db="EMBL/GenBank/DDBJ databases">
        <authorList>
            <person name="Hellsten U."/>
            <person name="Grimwood J."/>
            <person name="Chapman J.A."/>
            <person name="Shapiro H."/>
            <person name="Aerts A."/>
            <person name="Otillar R.P."/>
            <person name="Terry A.Y."/>
            <person name="Boore J.L."/>
            <person name="Simakov O."/>
            <person name="Marletaz F."/>
            <person name="Cho S.-J."/>
            <person name="Edsinger-Gonzales E."/>
            <person name="Havlak P."/>
            <person name="Kuo D.-H."/>
            <person name="Larsson T."/>
            <person name="Lv J."/>
            <person name="Arendt D."/>
            <person name="Savage R."/>
            <person name="Osoegawa K."/>
            <person name="de Jong P."/>
            <person name="Lindberg D.R."/>
            <person name="Seaver E.C."/>
            <person name="Weisblat D.A."/>
            <person name="Putnam N.H."/>
            <person name="Grigoriev I.V."/>
            <person name="Rokhsar D.S."/>
        </authorList>
    </citation>
    <scope>NUCLEOTIDE SEQUENCE</scope>
    <source>
        <strain evidence="9">I ESC-2004</strain>
    </source>
</reference>
<reference evidence="8" key="3">
    <citation type="submission" date="2015-06" db="UniProtKB">
        <authorList>
            <consortium name="EnsemblMetazoa"/>
        </authorList>
    </citation>
    <scope>IDENTIFICATION</scope>
</reference>
<evidence type="ECO:0000313" key="8">
    <source>
        <dbReference type="EnsemblMetazoa" id="CapteP214969"/>
    </source>
</evidence>
<keyword evidence="4" id="KW-0812">Transmembrane</keyword>
<keyword evidence="9" id="KW-1185">Reference proteome</keyword>
<dbReference type="EMBL" id="AMQN01014684">
    <property type="status" value="NOT_ANNOTATED_CDS"/>
    <property type="molecule type" value="Genomic_DNA"/>
</dbReference>
<dbReference type="PANTHER" id="PTHR12062:SF33">
    <property type="entry name" value="ALPHA-1,6-MANNOSYL-GLYCOPROTEIN 4-BETA-N-ACETYLGLUCOSAMINYLTRANSFERASE-LIKE"/>
    <property type="match status" value="1"/>
</dbReference>
<dbReference type="EMBL" id="KB311166">
    <property type="protein sequence ID" value="ELT89802.1"/>
    <property type="molecule type" value="Genomic_DNA"/>
</dbReference>
<protein>
    <submittedName>
        <fullName evidence="7 8">Uncharacterized protein</fullName>
    </submittedName>
</protein>
<dbReference type="InterPro" id="IPR006759">
    <property type="entry name" value="Glyco_transf_54"/>
</dbReference>
<feature type="transmembrane region" description="Helical" evidence="4">
    <location>
        <begin position="21"/>
        <end position="41"/>
    </location>
</feature>
<organism evidence="7">
    <name type="scientific">Capitella teleta</name>
    <name type="common">Polychaete worm</name>
    <dbReference type="NCBI Taxonomy" id="283909"/>
    <lineage>
        <taxon>Eukaryota</taxon>
        <taxon>Metazoa</taxon>
        <taxon>Spiralia</taxon>
        <taxon>Lophotrochozoa</taxon>
        <taxon>Annelida</taxon>
        <taxon>Polychaeta</taxon>
        <taxon>Sedentaria</taxon>
        <taxon>Scolecida</taxon>
        <taxon>Capitellidae</taxon>
        <taxon>Capitella</taxon>
    </lineage>
</organism>
<keyword evidence="3" id="KW-0808">Transferase</keyword>
<feature type="domain" description="MGAT4 conserved region" evidence="5">
    <location>
        <begin position="80"/>
        <end position="315"/>
    </location>
</feature>
<accession>R7TEA6</accession>
<dbReference type="AlphaFoldDB" id="R7TEA6"/>
<proteinExistence type="predicted"/>
<dbReference type="PANTHER" id="PTHR12062">
    <property type="entry name" value="N-ACETYLGLUCOSAMINYLTRANSFERASE VI"/>
    <property type="match status" value="1"/>
</dbReference>
<dbReference type="STRING" id="283909.R7TEA6"/>
<evidence type="ECO:0000259" key="5">
    <source>
        <dbReference type="Pfam" id="PF04666"/>
    </source>
</evidence>
<evidence type="ECO:0000259" key="6">
    <source>
        <dbReference type="Pfam" id="PF23524"/>
    </source>
</evidence>
<dbReference type="Pfam" id="PF04666">
    <property type="entry name" value="MGAT4_cons"/>
    <property type="match status" value="1"/>
</dbReference>
<reference evidence="7 9" key="2">
    <citation type="journal article" date="2013" name="Nature">
        <title>Insights into bilaterian evolution from three spiralian genomes.</title>
        <authorList>
            <person name="Simakov O."/>
            <person name="Marletaz F."/>
            <person name="Cho S.J."/>
            <person name="Edsinger-Gonzales E."/>
            <person name="Havlak P."/>
            <person name="Hellsten U."/>
            <person name="Kuo D.H."/>
            <person name="Larsson T."/>
            <person name="Lv J."/>
            <person name="Arendt D."/>
            <person name="Savage R."/>
            <person name="Osoegawa K."/>
            <person name="de Jong P."/>
            <person name="Grimwood J."/>
            <person name="Chapman J.A."/>
            <person name="Shapiro H."/>
            <person name="Aerts A."/>
            <person name="Otillar R.P."/>
            <person name="Terry A.Y."/>
            <person name="Boore J.L."/>
            <person name="Grigoriev I.V."/>
            <person name="Lindberg D.R."/>
            <person name="Seaver E.C."/>
            <person name="Weisblat D.A."/>
            <person name="Putnam N.H."/>
            <person name="Rokhsar D.S."/>
        </authorList>
    </citation>
    <scope>NUCLEOTIDE SEQUENCE</scope>
    <source>
        <strain evidence="7 9">I ESC-2004</strain>
    </source>
</reference>
<keyword evidence="2" id="KW-0328">Glycosyltransferase</keyword>
<dbReference type="EnsemblMetazoa" id="CapteT214969">
    <property type="protein sequence ID" value="CapteP214969"/>
    <property type="gene ID" value="CapteG214969"/>
</dbReference>
<dbReference type="Pfam" id="PF23524">
    <property type="entry name" value="MGAT4A_C"/>
    <property type="match status" value="1"/>
</dbReference>
<gene>
    <name evidence="7" type="ORF">CAPTEDRAFT_214969</name>
</gene>